<feature type="region of interest" description="Disordered" evidence="6">
    <location>
        <begin position="68"/>
        <end position="189"/>
    </location>
</feature>
<dbReference type="Gene3D" id="3.30.70.100">
    <property type="match status" value="1"/>
</dbReference>
<dbReference type="GO" id="GO:0046872">
    <property type="term" value="F:metal ion binding"/>
    <property type="evidence" value="ECO:0007669"/>
    <property type="project" value="UniProtKB-KW"/>
</dbReference>
<evidence type="ECO:0000256" key="3">
    <source>
        <dbReference type="ARBA" id="ARBA00023288"/>
    </source>
</evidence>
<feature type="non-terminal residue" evidence="8">
    <location>
        <position position="189"/>
    </location>
</feature>
<sequence>MDATSQPLKYQTWFLKVSIHCEGCKRKVKKVLQSIEGVFTTTIDPQQQKVTVTGNVAVETLIRKLAKAGKHAEVLPENLPGKGKDSNKAKNNKKNEQKNQEAQQKQNHSSANSTESKSNHSSVKNRGTENAEKCKGENNSTSNTKTKGLPEKSPAGGKGPEAENKGGQTGGGDSGKKKMKKVQSGGGTG</sequence>
<keyword evidence="1" id="KW-0488">Methylation</keyword>
<feature type="compositionally biased region" description="Basic and acidic residues" evidence="6">
    <location>
        <begin position="82"/>
        <end position="99"/>
    </location>
</feature>
<feature type="compositionally biased region" description="Polar residues" evidence="6">
    <location>
        <begin position="137"/>
        <end position="146"/>
    </location>
</feature>
<dbReference type="Pfam" id="PF00403">
    <property type="entry name" value="HMA"/>
    <property type="match status" value="1"/>
</dbReference>
<feature type="domain" description="HMA" evidence="7">
    <location>
        <begin position="10"/>
        <end position="73"/>
    </location>
</feature>
<protein>
    <submittedName>
        <fullName evidence="8">Heavy-metal-associated domain protein</fullName>
    </submittedName>
</protein>
<evidence type="ECO:0000256" key="5">
    <source>
        <dbReference type="ARBA" id="ARBA00024045"/>
    </source>
</evidence>
<evidence type="ECO:0000256" key="1">
    <source>
        <dbReference type="ARBA" id="ARBA00022481"/>
    </source>
</evidence>
<dbReference type="ExpressionAtlas" id="A0A2K3JMD3">
    <property type="expression patterns" value="baseline"/>
</dbReference>
<gene>
    <name evidence="8" type="ORF">L195_g048818</name>
</gene>
<comment type="similarity">
    <text evidence="5">Belongs to the HIPP family.</text>
</comment>
<comment type="caution">
    <text evidence="8">The sequence shown here is derived from an EMBL/GenBank/DDBJ whole genome shotgun (WGS) entry which is preliminary data.</text>
</comment>
<keyword evidence="4" id="KW-0636">Prenylation</keyword>
<dbReference type="AlphaFoldDB" id="A0A2K3JMD3"/>
<dbReference type="PANTHER" id="PTHR45868">
    <property type="entry name" value="HEAVY METAL-ASSOCIATED ISOPRENYLATED PLANT PROTEIN 33-RELATED"/>
    <property type="match status" value="1"/>
</dbReference>
<feature type="compositionally biased region" description="Basic and acidic residues" evidence="6">
    <location>
        <begin position="126"/>
        <end position="136"/>
    </location>
</feature>
<evidence type="ECO:0000256" key="4">
    <source>
        <dbReference type="ARBA" id="ARBA00023289"/>
    </source>
</evidence>
<keyword evidence="3" id="KW-0449">Lipoprotein</keyword>
<dbReference type="CDD" id="cd00371">
    <property type="entry name" value="HMA"/>
    <property type="match status" value="1"/>
</dbReference>
<dbReference type="PROSITE" id="PS50846">
    <property type="entry name" value="HMA_2"/>
    <property type="match status" value="1"/>
</dbReference>
<dbReference type="FunFam" id="3.30.70.100:FF:000008">
    <property type="entry name" value="Copper transport protein ATOX1"/>
    <property type="match status" value="1"/>
</dbReference>
<reference evidence="8 9" key="1">
    <citation type="journal article" date="2014" name="Am. J. Bot.">
        <title>Genome assembly and annotation for red clover (Trifolium pratense; Fabaceae).</title>
        <authorList>
            <person name="Istvanek J."/>
            <person name="Jaros M."/>
            <person name="Krenek A."/>
            <person name="Repkova J."/>
        </authorList>
    </citation>
    <scope>NUCLEOTIDE SEQUENCE [LARGE SCALE GENOMIC DNA]</scope>
    <source>
        <strain evidence="9">cv. Tatra</strain>
        <tissue evidence="8">Young leaves</tissue>
    </source>
</reference>
<evidence type="ECO:0000256" key="6">
    <source>
        <dbReference type="SAM" id="MobiDB-lite"/>
    </source>
</evidence>
<evidence type="ECO:0000259" key="7">
    <source>
        <dbReference type="PROSITE" id="PS50846"/>
    </source>
</evidence>
<reference evidence="8 9" key="2">
    <citation type="journal article" date="2017" name="Front. Plant Sci.">
        <title>Gene Classification and Mining of Molecular Markers Useful in Red Clover (Trifolium pratense) Breeding.</title>
        <authorList>
            <person name="Istvanek J."/>
            <person name="Dluhosova J."/>
            <person name="Dluhos P."/>
            <person name="Patkova L."/>
            <person name="Nedelnik J."/>
            <person name="Repkova J."/>
        </authorList>
    </citation>
    <scope>NUCLEOTIDE SEQUENCE [LARGE SCALE GENOMIC DNA]</scope>
    <source>
        <strain evidence="9">cv. Tatra</strain>
        <tissue evidence="8">Young leaves</tissue>
    </source>
</reference>
<evidence type="ECO:0000256" key="2">
    <source>
        <dbReference type="ARBA" id="ARBA00022723"/>
    </source>
</evidence>
<dbReference type="InterPro" id="IPR036163">
    <property type="entry name" value="HMA_dom_sf"/>
</dbReference>
<organism evidence="8 9">
    <name type="scientific">Trifolium pratense</name>
    <name type="common">Red clover</name>
    <dbReference type="NCBI Taxonomy" id="57577"/>
    <lineage>
        <taxon>Eukaryota</taxon>
        <taxon>Viridiplantae</taxon>
        <taxon>Streptophyta</taxon>
        <taxon>Embryophyta</taxon>
        <taxon>Tracheophyta</taxon>
        <taxon>Spermatophyta</taxon>
        <taxon>Magnoliopsida</taxon>
        <taxon>eudicotyledons</taxon>
        <taxon>Gunneridae</taxon>
        <taxon>Pentapetalae</taxon>
        <taxon>rosids</taxon>
        <taxon>fabids</taxon>
        <taxon>Fabales</taxon>
        <taxon>Fabaceae</taxon>
        <taxon>Papilionoideae</taxon>
        <taxon>50 kb inversion clade</taxon>
        <taxon>NPAAA clade</taxon>
        <taxon>Hologalegina</taxon>
        <taxon>IRL clade</taxon>
        <taxon>Trifolieae</taxon>
        <taxon>Trifolium</taxon>
    </lineage>
</organism>
<dbReference type="InterPro" id="IPR006121">
    <property type="entry name" value="HMA_dom"/>
</dbReference>
<dbReference type="SUPFAM" id="SSF55008">
    <property type="entry name" value="HMA, heavy metal-associated domain"/>
    <property type="match status" value="1"/>
</dbReference>
<accession>A0A2K3JMD3</accession>
<dbReference type="EMBL" id="ASHM01070605">
    <property type="protein sequence ID" value="PNX55191.1"/>
    <property type="molecule type" value="Genomic_DNA"/>
</dbReference>
<dbReference type="PANTHER" id="PTHR45868:SF86">
    <property type="entry name" value="HMA DOMAIN-CONTAINING PROTEIN"/>
    <property type="match status" value="1"/>
</dbReference>
<name>A0A2K3JMD3_TRIPR</name>
<keyword evidence="2" id="KW-0479">Metal-binding</keyword>
<evidence type="ECO:0000313" key="8">
    <source>
        <dbReference type="EMBL" id="PNX55191.1"/>
    </source>
</evidence>
<proteinExistence type="inferred from homology"/>
<dbReference type="Proteomes" id="UP000236291">
    <property type="component" value="Unassembled WGS sequence"/>
</dbReference>
<dbReference type="STRING" id="57577.A0A2K3JMD3"/>
<feature type="compositionally biased region" description="Polar residues" evidence="6">
    <location>
        <begin position="108"/>
        <end position="125"/>
    </location>
</feature>
<evidence type="ECO:0000313" key="9">
    <source>
        <dbReference type="Proteomes" id="UP000236291"/>
    </source>
</evidence>